<dbReference type="InterPro" id="IPR029063">
    <property type="entry name" value="SAM-dependent_MTases_sf"/>
</dbReference>
<reference evidence="6" key="1">
    <citation type="submission" date="2013-09" db="EMBL/GenBank/DDBJ databases">
        <title>The Genome Sequence of Anopheles culicifacies species A.</title>
        <authorList>
            <consortium name="The Broad Institute Genomics Platform"/>
            <person name="Neafsey D.E."/>
            <person name="Besansky N."/>
            <person name="Howell P."/>
            <person name="Walton C."/>
            <person name="Young S.K."/>
            <person name="Zeng Q."/>
            <person name="Gargeya S."/>
            <person name="Fitzgerald M."/>
            <person name="Haas B."/>
            <person name="Abouelleil A."/>
            <person name="Allen A.W."/>
            <person name="Alvarado L."/>
            <person name="Arachchi H.M."/>
            <person name="Berlin A.M."/>
            <person name="Chapman S.B."/>
            <person name="Gainer-Dewar J."/>
            <person name="Goldberg J."/>
            <person name="Griggs A."/>
            <person name="Gujja S."/>
            <person name="Hansen M."/>
            <person name="Howarth C."/>
            <person name="Imamovic A."/>
            <person name="Ireland A."/>
            <person name="Larimer J."/>
            <person name="McCowan C."/>
            <person name="Murphy C."/>
            <person name="Pearson M."/>
            <person name="Poon T.W."/>
            <person name="Priest M."/>
            <person name="Roberts A."/>
            <person name="Saif S."/>
            <person name="Shea T."/>
            <person name="Sisk P."/>
            <person name="Sykes S."/>
            <person name="Wortman J."/>
            <person name="Nusbaum C."/>
            <person name="Birren B."/>
        </authorList>
    </citation>
    <scope>NUCLEOTIDE SEQUENCE [LARGE SCALE GENOMIC DNA]</scope>
    <source>
        <strain evidence="6">A-37</strain>
    </source>
</reference>
<dbReference type="GO" id="GO:0006597">
    <property type="term" value="P:spermine biosynthetic process"/>
    <property type="evidence" value="ECO:0007669"/>
    <property type="project" value="InterPro"/>
</dbReference>
<dbReference type="VEuPathDB" id="VectorBase:ACUA005940"/>
<dbReference type="Gene3D" id="2.30.140.10">
    <property type="entry name" value="Spermidine synthase, tetramerisation domain"/>
    <property type="match status" value="1"/>
</dbReference>
<organism evidence="5 6">
    <name type="scientific">Anopheles culicifacies</name>
    <dbReference type="NCBI Taxonomy" id="139723"/>
    <lineage>
        <taxon>Eukaryota</taxon>
        <taxon>Metazoa</taxon>
        <taxon>Ecdysozoa</taxon>
        <taxon>Arthropoda</taxon>
        <taxon>Hexapoda</taxon>
        <taxon>Insecta</taxon>
        <taxon>Pterygota</taxon>
        <taxon>Neoptera</taxon>
        <taxon>Endopterygota</taxon>
        <taxon>Diptera</taxon>
        <taxon>Nematocera</taxon>
        <taxon>Culicoidea</taxon>
        <taxon>Culicidae</taxon>
        <taxon>Anophelinae</taxon>
        <taxon>Anopheles</taxon>
        <taxon>culicifacies species complex</taxon>
    </lineage>
</organism>
<reference evidence="5" key="2">
    <citation type="submission" date="2020-05" db="UniProtKB">
        <authorList>
            <consortium name="EnsemblMetazoa"/>
        </authorList>
    </citation>
    <scope>IDENTIFICATION</scope>
    <source>
        <strain evidence="5">A-37</strain>
    </source>
</reference>
<dbReference type="FunFam" id="3.40.50.150:FF:000197">
    <property type="entry name" value="spermine synthase isoform X2"/>
    <property type="match status" value="1"/>
</dbReference>
<dbReference type="CDD" id="cd02440">
    <property type="entry name" value="AdoMet_MTases"/>
    <property type="match status" value="1"/>
</dbReference>
<dbReference type="Pfam" id="PF17284">
    <property type="entry name" value="Spermine_synt_N"/>
    <property type="match status" value="1"/>
</dbReference>
<evidence type="ECO:0000256" key="1">
    <source>
        <dbReference type="ARBA" id="ARBA00007867"/>
    </source>
</evidence>
<dbReference type="Gene3D" id="3.40.50.150">
    <property type="entry name" value="Vaccinia Virus protein VP39"/>
    <property type="match status" value="1"/>
</dbReference>
<name>A0A182LZT3_9DIPT</name>
<accession>A0A182LZT3</accession>
<dbReference type="SUPFAM" id="SSF53335">
    <property type="entry name" value="S-adenosyl-L-methionine-dependent methyltransferases"/>
    <property type="match status" value="1"/>
</dbReference>
<dbReference type="InterPro" id="IPR001045">
    <property type="entry name" value="Spermi_synthase"/>
</dbReference>
<dbReference type="PANTHER" id="PTHR46315:SF1">
    <property type="entry name" value="SPERMINE SYNTHASE"/>
    <property type="match status" value="1"/>
</dbReference>
<protein>
    <recommendedName>
        <fullName evidence="4">PABS domain-containing protein</fullName>
    </recommendedName>
</protein>
<proteinExistence type="inferred from homology"/>
<dbReference type="InterPro" id="IPR030374">
    <property type="entry name" value="PABS"/>
</dbReference>
<evidence type="ECO:0000256" key="2">
    <source>
        <dbReference type="ARBA" id="ARBA00022679"/>
    </source>
</evidence>
<dbReference type="EMBL" id="AXCM01007503">
    <property type="status" value="NOT_ANNOTATED_CDS"/>
    <property type="molecule type" value="Genomic_DNA"/>
</dbReference>
<evidence type="ECO:0000259" key="4">
    <source>
        <dbReference type="PROSITE" id="PS51006"/>
    </source>
</evidence>
<keyword evidence="2 3" id="KW-0808">Transferase</keyword>
<evidence type="ECO:0000313" key="5">
    <source>
        <dbReference type="EnsemblMetazoa" id="ACUA005940-PA"/>
    </source>
</evidence>
<evidence type="ECO:0000256" key="3">
    <source>
        <dbReference type="PROSITE-ProRule" id="PRU00354"/>
    </source>
</evidence>
<dbReference type="PROSITE" id="PS51006">
    <property type="entry name" value="PABS_2"/>
    <property type="match status" value="1"/>
</dbReference>
<feature type="domain" description="PABS" evidence="4">
    <location>
        <begin position="152"/>
        <end position="396"/>
    </location>
</feature>
<dbReference type="Pfam" id="PF01564">
    <property type="entry name" value="Spermine_synth"/>
    <property type="match status" value="1"/>
</dbReference>
<dbReference type="AlphaFoldDB" id="A0A182LZT3"/>
<dbReference type="InterPro" id="IPR015576">
    <property type="entry name" value="Spermine_synthase_animal"/>
</dbReference>
<sequence length="405" mass="46298">MSANSILLDFSLDPARIIDEVSRKDIVRVCKDGLEKYLAGLKISYDMLTADGYLCILNETGTGTIVTIRFFEQGLITINVEYYRKDGDEPKISFENMKMLENGLRIRLEAIRSKHLPPIKRGSSVDQIRELENNLVQKLKLNHGQSLPPLQRGPLTRYFPTADERVIEYDIDRVLFDKRSEFQKIQIVHSRSLGNMLVLDELQNIAEADLIYTETLMCRGAENYAGKEICILGGGDGALLYELLKEGPKFVVMLEIDEIVMQACNKYMNSICGDVLEKRTDDNYEIIVGDCMVYLKKYIKEERKFDYVFGDLTDIPISDTPTGEIWDFIRLILESSFQVLKPDGKFMTHGNGVSCPESLRMYEDQLAKLTPKVKYTKSSAFVPSFMEEWVFYQVQREVASATESV</sequence>
<keyword evidence="6" id="KW-1185">Reference proteome</keyword>
<dbReference type="Proteomes" id="UP000075883">
    <property type="component" value="Unassembled WGS sequence"/>
</dbReference>
<dbReference type="STRING" id="139723.A0A182LZT3"/>
<feature type="active site" description="Proton acceptor" evidence="3">
    <location>
        <position position="311"/>
    </location>
</feature>
<comment type="similarity">
    <text evidence="1">Belongs to the spermidine/spermine synthase family.</text>
</comment>
<keyword evidence="3" id="KW-0620">Polyamine biosynthesis</keyword>
<dbReference type="PANTHER" id="PTHR46315">
    <property type="entry name" value="SPERMINE SYNTHASE"/>
    <property type="match status" value="1"/>
</dbReference>
<dbReference type="GO" id="GO:0016768">
    <property type="term" value="F:spermine synthase activity"/>
    <property type="evidence" value="ECO:0007669"/>
    <property type="project" value="InterPro"/>
</dbReference>
<dbReference type="InterPro" id="IPR037163">
    <property type="entry name" value="Spermidine_synt_N_sf"/>
</dbReference>
<dbReference type="InterPro" id="IPR035246">
    <property type="entry name" value="Spermidine_synt_N"/>
</dbReference>
<evidence type="ECO:0000313" key="6">
    <source>
        <dbReference type="Proteomes" id="UP000075883"/>
    </source>
</evidence>
<dbReference type="EnsemblMetazoa" id="ACUA005940-RA">
    <property type="protein sequence ID" value="ACUA005940-PA"/>
    <property type="gene ID" value="ACUA005940"/>
</dbReference>
<dbReference type="HAMAP" id="MF_00198">
    <property type="entry name" value="Spermidine_synth"/>
    <property type="match status" value="1"/>
</dbReference>